<proteinExistence type="predicted"/>
<feature type="signal peptide" evidence="1">
    <location>
        <begin position="1"/>
        <end position="25"/>
    </location>
</feature>
<keyword evidence="3" id="KW-1185">Reference proteome</keyword>
<evidence type="ECO:0000313" key="3">
    <source>
        <dbReference type="Proteomes" id="UP001524435"/>
    </source>
</evidence>
<gene>
    <name evidence="2" type="ORF">NE663_04800</name>
</gene>
<accession>A0ABT1SK21</accession>
<feature type="chain" id="PRO_5045681068" description="Lipoprotein" evidence="1">
    <location>
        <begin position="26"/>
        <end position="95"/>
    </location>
</feature>
<reference evidence="2 3" key="1">
    <citation type="submission" date="2022-06" db="EMBL/GenBank/DDBJ databases">
        <title>Isolation of gut microbiota from human fecal samples.</title>
        <authorList>
            <person name="Pamer E.G."/>
            <person name="Barat B."/>
            <person name="Waligurski E."/>
            <person name="Medina S."/>
            <person name="Paddock L."/>
            <person name="Mostad J."/>
        </authorList>
    </citation>
    <scope>NUCLEOTIDE SEQUENCE [LARGE SCALE GENOMIC DNA]</scope>
    <source>
        <strain evidence="2 3">DFI.6.1</strain>
    </source>
</reference>
<organism evidence="2 3">
    <name type="scientific">Massilicoli timonensis</name>
    <dbReference type="NCBI Taxonomy" id="2015901"/>
    <lineage>
        <taxon>Bacteria</taxon>
        <taxon>Bacillati</taxon>
        <taxon>Bacillota</taxon>
        <taxon>Erysipelotrichia</taxon>
        <taxon>Erysipelotrichales</taxon>
        <taxon>Erysipelotrichaceae</taxon>
        <taxon>Massilicoli</taxon>
    </lineage>
</organism>
<evidence type="ECO:0000313" key="2">
    <source>
        <dbReference type="EMBL" id="MCQ5121577.1"/>
    </source>
</evidence>
<dbReference type="Proteomes" id="UP001524435">
    <property type="component" value="Unassembled WGS sequence"/>
</dbReference>
<dbReference type="RefSeq" id="WP_256197597.1">
    <property type="nucleotide sequence ID" value="NZ_CALVCM010000002.1"/>
</dbReference>
<protein>
    <recommendedName>
        <fullName evidence="4">Lipoprotein</fullName>
    </recommendedName>
</protein>
<sequence>MKKMTVMFLLFCLCIVACPVTTIHAQEKEQHETTAWCSPDETINTDQIIGIEVIDGNFYIDVLSELDSDQPMPRYQIGRCLYSYKVIKKVLLVLN</sequence>
<evidence type="ECO:0008006" key="4">
    <source>
        <dbReference type="Google" id="ProtNLM"/>
    </source>
</evidence>
<dbReference type="EMBL" id="JANGCH010000005">
    <property type="protein sequence ID" value="MCQ5121577.1"/>
    <property type="molecule type" value="Genomic_DNA"/>
</dbReference>
<keyword evidence="1" id="KW-0732">Signal</keyword>
<comment type="caution">
    <text evidence="2">The sequence shown here is derived from an EMBL/GenBank/DDBJ whole genome shotgun (WGS) entry which is preliminary data.</text>
</comment>
<name>A0ABT1SK21_9FIRM</name>
<evidence type="ECO:0000256" key="1">
    <source>
        <dbReference type="SAM" id="SignalP"/>
    </source>
</evidence>